<keyword evidence="6" id="KW-1185">Reference proteome</keyword>
<feature type="region of interest" description="Disordered" evidence="2">
    <location>
        <begin position="325"/>
        <end position="368"/>
    </location>
</feature>
<evidence type="ECO:0000256" key="3">
    <source>
        <dbReference type="SAM" id="SignalP"/>
    </source>
</evidence>
<dbReference type="EMBL" id="JACIEW010000003">
    <property type="protein sequence ID" value="MBB4051758.1"/>
    <property type="molecule type" value="Genomic_DNA"/>
</dbReference>
<feature type="signal peptide" evidence="3">
    <location>
        <begin position="1"/>
        <end position="25"/>
    </location>
</feature>
<dbReference type="AlphaFoldDB" id="A0A7W6ILG5"/>
<dbReference type="InterPro" id="IPR006665">
    <property type="entry name" value="OmpA-like"/>
</dbReference>
<keyword evidence="1" id="KW-0472">Membrane</keyword>
<evidence type="ECO:0000256" key="2">
    <source>
        <dbReference type="SAM" id="MobiDB-lite"/>
    </source>
</evidence>
<dbReference type="RefSeq" id="WP_183310503.1">
    <property type="nucleotide sequence ID" value="NZ_JACIEW010000003.1"/>
</dbReference>
<dbReference type="PANTHER" id="PTHR30329:SF21">
    <property type="entry name" value="LIPOPROTEIN YIAD-RELATED"/>
    <property type="match status" value="1"/>
</dbReference>
<dbReference type="Proteomes" id="UP000547011">
    <property type="component" value="Unassembled WGS sequence"/>
</dbReference>
<evidence type="ECO:0000256" key="1">
    <source>
        <dbReference type="PROSITE-ProRule" id="PRU00473"/>
    </source>
</evidence>
<keyword evidence="3" id="KW-0732">Signal</keyword>
<dbReference type="Gene3D" id="3.30.1330.60">
    <property type="entry name" value="OmpA-like domain"/>
    <property type="match status" value="1"/>
</dbReference>
<sequence length="719" mass="77039">MRLKNWLLAGTSIGLLAFAPISAHAQDAELQSAYQAYLNAQASGDAAALEEAQTALTELCIVGGYTSLEECIAAIEAAGTQPAAEEPAAEDAAPAEQPAPAEDVAPTEAPVAEEPAAEQPPAQEEPVVQEQPVEEPAAEQPKAEEPATEPAPAKEEPSVNEEPMTEQAPAEEAPVAQEATPAQDPATADPAITEDASIEARLIAQVDAHNAAVADLSAGADATEAQSRIDAALDQITVICGGLGYADIEACLAEYGLELTPLPESMSTDEQPAAPAPGDEQPAAPAPGDEQPAPAEETTSEGEPAEVIEDLPEGVTQDQVAPVLDSAKDEEAAPSESAQPVEGEAAAAEEPAAPPPANDEEAQSEATRAFSAQPIAAVTADEGEAVRAEENATVNQTVINNYVTNITTNVTGDNNTVTTGSQQTPVTVVEAPKVQTNNGDAFTQLILQVGTQLFVNSVGLDTDRFYDPQEDEIYYERLSNNRVREVITRPDGTQIITVRNRNGDILRRSRIAPDGREYILAYFDDSYYDDLERWRDPAEDLPPLRLNIPVREYVLDARYADEEEVEVFFSQPPVEQVARLYSIDEVKRSARLRDSVRRLEVGNLTFDTGEATIERSQVQALSSVANAMLSLLERNPNETFLIEGHTDAIGSDIANLRLSDLRAATVARVLTDFYGVPPENLATQGYGERYLKIRTEAAERQNRRVTIRRITPLITVAAR</sequence>
<comment type="caution">
    <text evidence="5">The sequence shown here is derived from an EMBL/GenBank/DDBJ whole genome shotgun (WGS) entry which is preliminary data.</text>
</comment>
<feature type="compositionally biased region" description="Low complexity" evidence="2">
    <location>
        <begin position="338"/>
        <end position="351"/>
    </location>
</feature>
<evidence type="ECO:0000313" key="6">
    <source>
        <dbReference type="Proteomes" id="UP000547011"/>
    </source>
</evidence>
<dbReference type="PANTHER" id="PTHR30329">
    <property type="entry name" value="STATOR ELEMENT OF FLAGELLAR MOTOR COMPLEX"/>
    <property type="match status" value="1"/>
</dbReference>
<feature type="region of interest" description="Disordered" evidence="2">
    <location>
        <begin position="82"/>
        <end position="189"/>
    </location>
</feature>
<dbReference type="PROSITE" id="PS51123">
    <property type="entry name" value="OMPA_2"/>
    <property type="match status" value="1"/>
</dbReference>
<feature type="domain" description="OmpA-like" evidence="4">
    <location>
        <begin position="593"/>
        <end position="713"/>
    </location>
</feature>
<feature type="compositionally biased region" description="Low complexity" evidence="2">
    <location>
        <begin position="82"/>
        <end position="131"/>
    </location>
</feature>
<dbReference type="InterPro" id="IPR036737">
    <property type="entry name" value="OmpA-like_sf"/>
</dbReference>
<evidence type="ECO:0000259" key="4">
    <source>
        <dbReference type="PROSITE" id="PS51123"/>
    </source>
</evidence>
<protein>
    <submittedName>
        <fullName evidence="5">Outer membrane protein OmpA-like peptidoglycan-associated protein</fullName>
    </submittedName>
</protein>
<dbReference type="InterPro" id="IPR050330">
    <property type="entry name" value="Bact_OuterMem_StrucFunc"/>
</dbReference>
<dbReference type="CDD" id="cd07185">
    <property type="entry name" value="OmpA_C-like"/>
    <property type="match status" value="1"/>
</dbReference>
<dbReference type="GO" id="GO:0016020">
    <property type="term" value="C:membrane"/>
    <property type="evidence" value="ECO:0007669"/>
    <property type="project" value="UniProtKB-UniRule"/>
</dbReference>
<feature type="region of interest" description="Disordered" evidence="2">
    <location>
        <begin position="262"/>
        <end position="304"/>
    </location>
</feature>
<feature type="compositionally biased region" description="Low complexity" evidence="2">
    <location>
        <begin position="165"/>
        <end position="189"/>
    </location>
</feature>
<gene>
    <name evidence="5" type="ORF">GGR20_001400</name>
</gene>
<reference evidence="5 6" key="1">
    <citation type="submission" date="2020-08" db="EMBL/GenBank/DDBJ databases">
        <title>Genomic Encyclopedia of Type Strains, Phase IV (KMG-IV): sequencing the most valuable type-strain genomes for metagenomic binning, comparative biology and taxonomic classification.</title>
        <authorList>
            <person name="Goeker M."/>
        </authorList>
    </citation>
    <scope>NUCLEOTIDE SEQUENCE [LARGE SCALE GENOMIC DNA]</scope>
    <source>
        <strain evidence="5 6">DSM 23447</strain>
    </source>
</reference>
<evidence type="ECO:0000313" key="5">
    <source>
        <dbReference type="EMBL" id="MBB4051758.1"/>
    </source>
</evidence>
<dbReference type="SUPFAM" id="SSF103088">
    <property type="entry name" value="OmpA-like"/>
    <property type="match status" value="1"/>
</dbReference>
<name>A0A7W6ILG5_9HYPH</name>
<proteinExistence type="predicted"/>
<accession>A0A7W6ILG5</accession>
<feature type="chain" id="PRO_5030776557" evidence="3">
    <location>
        <begin position="26"/>
        <end position="719"/>
    </location>
</feature>
<organism evidence="5 6">
    <name type="scientific">Devosia subaequoris</name>
    <dbReference type="NCBI Taxonomy" id="395930"/>
    <lineage>
        <taxon>Bacteria</taxon>
        <taxon>Pseudomonadati</taxon>
        <taxon>Pseudomonadota</taxon>
        <taxon>Alphaproteobacteria</taxon>
        <taxon>Hyphomicrobiales</taxon>
        <taxon>Devosiaceae</taxon>
        <taxon>Devosia</taxon>
    </lineage>
</organism>
<dbReference type="Pfam" id="PF00691">
    <property type="entry name" value="OmpA"/>
    <property type="match status" value="1"/>
</dbReference>